<protein>
    <submittedName>
        <fullName evidence="1">Uncharacterized protein</fullName>
    </submittedName>
</protein>
<feature type="non-terminal residue" evidence="1">
    <location>
        <position position="87"/>
    </location>
</feature>
<evidence type="ECO:0000313" key="2">
    <source>
        <dbReference type="Proteomes" id="UP000703590"/>
    </source>
</evidence>
<accession>A0ABS2WQC7</accession>
<reference evidence="1" key="1">
    <citation type="submission" date="2021-02" db="EMBL/GenBank/DDBJ databases">
        <title>Sulfurospirillum tamanensis sp. nov.</title>
        <authorList>
            <person name="Frolova A."/>
            <person name="Merkel A."/>
            <person name="Slobodkin A."/>
        </authorList>
    </citation>
    <scope>NUCLEOTIDE SEQUENCE</scope>
    <source>
        <strain evidence="1">T05b</strain>
    </source>
</reference>
<dbReference type="RefSeq" id="WP_205458335.1">
    <property type="nucleotide sequence ID" value="NZ_JAFHKK010000005.1"/>
</dbReference>
<gene>
    <name evidence="1" type="ORF">JWV37_03470</name>
</gene>
<organism evidence="1 2">
    <name type="scientific">Sulfurospirillum tamanense</name>
    <dbReference type="NCBI Taxonomy" id="2813362"/>
    <lineage>
        <taxon>Bacteria</taxon>
        <taxon>Pseudomonadati</taxon>
        <taxon>Campylobacterota</taxon>
        <taxon>Epsilonproteobacteria</taxon>
        <taxon>Campylobacterales</taxon>
        <taxon>Sulfurospirillaceae</taxon>
        <taxon>Sulfurospirillum</taxon>
    </lineage>
</organism>
<proteinExistence type="predicted"/>
<dbReference type="EMBL" id="JAFHKK010000005">
    <property type="protein sequence ID" value="MBN2963831.1"/>
    <property type="molecule type" value="Genomic_DNA"/>
</dbReference>
<name>A0ABS2WQC7_9BACT</name>
<sequence>MLLSDFGIDERFFAHTRGSDKETLSEHLSLTCNYYQKIVTCKNLAPLIDAIIEQIDSENALLIKEMFGNAIFLHDLRGGPQKPNNNA</sequence>
<keyword evidence="2" id="KW-1185">Reference proteome</keyword>
<dbReference type="Proteomes" id="UP000703590">
    <property type="component" value="Unassembled WGS sequence"/>
</dbReference>
<evidence type="ECO:0000313" key="1">
    <source>
        <dbReference type="EMBL" id="MBN2963831.1"/>
    </source>
</evidence>
<reference evidence="1" key="2">
    <citation type="submission" date="2021-02" db="EMBL/GenBank/DDBJ databases">
        <authorList>
            <person name="Merkel A.Y."/>
        </authorList>
    </citation>
    <scope>NUCLEOTIDE SEQUENCE</scope>
    <source>
        <strain evidence="1">T05b</strain>
    </source>
</reference>
<comment type="caution">
    <text evidence="1">The sequence shown here is derived from an EMBL/GenBank/DDBJ whole genome shotgun (WGS) entry which is preliminary data.</text>
</comment>